<dbReference type="EMBL" id="NJGE01000033">
    <property type="protein sequence ID" value="PIT67966.1"/>
    <property type="molecule type" value="Genomic_DNA"/>
</dbReference>
<accession>A0A2N9Y8D3</accession>
<sequence length="70" mass="8149">MDIRNRKILSFSNLFHIASTKTLSLPYKKRQNDTHFFLSIFFSTLMLLKIKIIFMELLTAKIGILALNGM</sequence>
<evidence type="ECO:0000313" key="3">
    <source>
        <dbReference type="Proteomes" id="UP000229839"/>
    </source>
</evidence>
<reference evidence="2 3" key="1">
    <citation type="submission" date="2017-06" db="EMBL/GenBank/DDBJ databases">
        <title>Draft genome of Bartonella tribocorum strain L103, isolated from a rodent in Laos.</title>
        <authorList>
            <person name="Hadjadj L."/>
            <person name="Jiyipong T."/>
            <person name="Morand S."/>
            <person name="Diene S.M."/>
            <person name="Rolain J.-M."/>
        </authorList>
    </citation>
    <scope>NUCLEOTIDE SEQUENCE [LARGE SCALE GENOMIC DNA]</scope>
    <source>
        <strain evidence="2 3">L103</strain>
    </source>
</reference>
<keyword evidence="1" id="KW-1133">Transmembrane helix</keyword>
<keyword evidence="1" id="KW-0812">Transmembrane</keyword>
<evidence type="ECO:0000256" key="1">
    <source>
        <dbReference type="SAM" id="Phobius"/>
    </source>
</evidence>
<protein>
    <submittedName>
        <fullName evidence="2">Uncharacterized protein</fullName>
    </submittedName>
</protein>
<name>A0A2N9Y8D3_9HYPH</name>
<gene>
    <name evidence="2" type="ORF">CER18_08785</name>
</gene>
<evidence type="ECO:0000313" key="2">
    <source>
        <dbReference type="EMBL" id="PIT67966.1"/>
    </source>
</evidence>
<dbReference type="AlphaFoldDB" id="A0A2N9Y8D3"/>
<dbReference type="Proteomes" id="UP000229839">
    <property type="component" value="Unassembled WGS sequence"/>
</dbReference>
<feature type="transmembrane region" description="Helical" evidence="1">
    <location>
        <begin position="36"/>
        <end position="54"/>
    </location>
</feature>
<organism evidence="2 3">
    <name type="scientific">Bartonella tribocorum</name>
    <dbReference type="NCBI Taxonomy" id="85701"/>
    <lineage>
        <taxon>Bacteria</taxon>
        <taxon>Pseudomonadati</taxon>
        <taxon>Pseudomonadota</taxon>
        <taxon>Alphaproteobacteria</taxon>
        <taxon>Hyphomicrobiales</taxon>
        <taxon>Bartonellaceae</taxon>
        <taxon>Bartonella</taxon>
    </lineage>
</organism>
<keyword evidence="1" id="KW-0472">Membrane</keyword>
<comment type="caution">
    <text evidence="2">The sequence shown here is derived from an EMBL/GenBank/DDBJ whole genome shotgun (WGS) entry which is preliminary data.</text>
</comment>
<proteinExistence type="predicted"/>